<reference evidence="2" key="1">
    <citation type="journal article" date="2013" name="Genetics">
        <title>The draft genome and transcriptome of Panagrellus redivivus are shaped by the harsh demands of a free-living lifestyle.</title>
        <authorList>
            <person name="Srinivasan J."/>
            <person name="Dillman A.R."/>
            <person name="Macchietto M.G."/>
            <person name="Heikkinen L."/>
            <person name="Lakso M."/>
            <person name="Fracchia K.M."/>
            <person name="Antoshechkin I."/>
            <person name="Mortazavi A."/>
            <person name="Wong G."/>
            <person name="Sternberg P.W."/>
        </authorList>
    </citation>
    <scope>NUCLEOTIDE SEQUENCE [LARGE SCALE GENOMIC DNA]</scope>
    <source>
        <strain evidence="2">MT8872</strain>
    </source>
</reference>
<keyword evidence="2" id="KW-1185">Reference proteome</keyword>
<dbReference type="WBParaSite" id="Pan_g21070.t1">
    <property type="protein sequence ID" value="Pan_g21070.t1"/>
    <property type="gene ID" value="Pan_g21070"/>
</dbReference>
<organism evidence="2 3">
    <name type="scientific">Panagrellus redivivus</name>
    <name type="common">Microworm</name>
    <dbReference type="NCBI Taxonomy" id="6233"/>
    <lineage>
        <taxon>Eukaryota</taxon>
        <taxon>Metazoa</taxon>
        <taxon>Ecdysozoa</taxon>
        <taxon>Nematoda</taxon>
        <taxon>Chromadorea</taxon>
        <taxon>Rhabditida</taxon>
        <taxon>Tylenchina</taxon>
        <taxon>Panagrolaimomorpha</taxon>
        <taxon>Panagrolaimoidea</taxon>
        <taxon>Panagrolaimidae</taxon>
        <taxon>Panagrellus</taxon>
    </lineage>
</organism>
<dbReference type="AlphaFoldDB" id="A0A7E4VHH2"/>
<evidence type="ECO:0000256" key="1">
    <source>
        <dbReference type="SAM" id="MobiDB-lite"/>
    </source>
</evidence>
<accession>A0A7E4VHH2</accession>
<name>A0A7E4VHH2_PANRE</name>
<protein>
    <submittedName>
        <fullName evidence="3">PX domain-containing protein</fullName>
    </submittedName>
</protein>
<evidence type="ECO:0000313" key="3">
    <source>
        <dbReference type="WBParaSite" id="Pan_g21070.t1"/>
    </source>
</evidence>
<proteinExistence type="predicted"/>
<reference evidence="3" key="2">
    <citation type="submission" date="2020-10" db="UniProtKB">
        <authorList>
            <consortium name="WormBaseParasite"/>
        </authorList>
    </citation>
    <scope>IDENTIFICATION</scope>
</reference>
<evidence type="ECO:0000313" key="2">
    <source>
        <dbReference type="Proteomes" id="UP000492821"/>
    </source>
</evidence>
<dbReference type="Proteomes" id="UP000492821">
    <property type="component" value="Unassembled WGS sequence"/>
</dbReference>
<feature type="region of interest" description="Disordered" evidence="1">
    <location>
        <begin position="1"/>
        <end position="53"/>
    </location>
</feature>
<sequence>MLFGATKPTRQPVRGTKRRHKPSQSEEPANKYAAIQDASASNSGNPQPPRLRRKPWYLCMPDERKFTCAAVTNEVTQGLLHIFIRHHQQLEHYVPMLRRLRLQLPREVKTLLRSIGRAVNMEAAEEDVSKFRAHIYNGMESL</sequence>